<sequence>MLIFWCKEDGIEEVEQLVDFLGSMEGTIELSPIKPISMIDSVYKIVAKPLSEILKRSLMQTLIANEIKGFEVGINPGGTVEVSYLLYADDALIFCGAERSHILYPNLTPSIFEALTGLQINMLKSTLYNVDDVPKLVELAGILCCNTVRGKNGYLTTAILINGRNTHYDFSIPTHPMRSFFWESNSKGHKFQLIKWVIAKMPKQVGHLGIKYLTTHNKCMFMKWLCRYRQSDDVLRKQVVGANHGSQNNCCKLSRASHGIGLWKYHQELMG</sequence>
<evidence type="ECO:0000313" key="1">
    <source>
        <dbReference type="EMBL" id="KAG5630363.1"/>
    </source>
</evidence>
<evidence type="ECO:0000313" key="2">
    <source>
        <dbReference type="Proteomes" id="UP000824120"/>
    </source>
</evidence>
<dbReference type="EMBL" id="JACXVP010000001">
    <property type="protein sequence ID" value="KAG5630363.1"/>
    <property type="molecule type" value="Genomic_DNA"/>
</dbReference>
<organism evidence="1 2">
    <name type="scientific">Solanum commersonii</name>
    <name type="common">Commerson's wild potato</name>
    <name type="synonym">Commerson's nightshade</name>
    <dbReference type="NCBI Taxonomy" id="4109"/>
    <lineage>
        <taxon>Eukaryota</taxon>
        <taxon>Viridiplantae</taxon>
        <taxon>Streptophyta</taxon>
        <taxon>Embryophyta</taxon>
        <taxon>Tracheophyta</taxon>
        <taxon>Spermatophyta</taxon>
        <taxon>Magnoliopsida</taxon>
        <taxon>eudicotyledons</taxon>
        <taxon>Gunneridae</taxon>
        <taxon>Pentapetalae</taxon>
        <taxon>asterids</taxon>
        <taxon>lamiids</taxon>
        <taxon>Solanales</taxon>
        <taxon>Solanaceae</taxon>
        <taxon>Solanoideae</taxon>
        <taxon>Solaneae</taxon>
        <taxon>Solanum</taxon>
    </lineage>
</organism>
<comment type="caution">
    <text evidence="1">The sequence shown here is derived from an EMBL/GenBank/DDBJ whole genome shotgun (WGS) entry which is preliminary data.</text>
</comment>
<evidence type="ECO:0008006" key="3">
    <source>
        <dbReference type="Google" id="ProtNLM"/>
    </source>
</evidence>
<reference evidence="1 2" key="1">
    <citation type="submission" date="2020-09" db="EMBL/GenBank/DDBJ databases">
        <title>De no assembly of potato wild relative species, Solanum commersonii.</title>
        <authorList>
            <person name="Cho K."/>
        </authorList>
    </citation>
    <scope>NUCLEOTIDE SEQUENCE [LARGE SCALE GENOMIC DNA]</scope>
    <source>
        <strain evidence="1">LZ3.2</strain>
        <tissue evidence="1">Leaf</tissue>
    </source>
</reference>
<protein>
    <recommendedName>
        <fullName evidence="3">Reverse transcriptase domain-containing protein</fullName>
    </recommendedName>
</protein>
<accession>A0A9J6B1C7</accession>
<name>A0A9J6B1C7_SOLCO</name>
<proteinExistence type="predicted"/>
<dbReference type="AlphaFoldDB" id="A0A9J6B1C7"/>
<dbReference type="Proteomes" id="UP000824120">
    <property type="component" value="Chromosome 1"/>
</dbReference>
<keyword evidence="2" id="KW-1185">Reference proteome</keyword>
<gene>
    <name evidence="1" type="ORF">H5410_002080</name>
</gene>